<feature type="region of interest" description="Disordered" evidence="1">
    <location>
        <begin position="122"/>
        <end position="141"/>
    </location>
</feature>
<keyword evidence="5" id="KW-1185">Reference proteome</keyword>
<evidence type="ECO:0000256" key="1">
    <source>
        <dbReference type="SAM" id="MobiDB-lite"/>
    </source>
</evidence>
<dbReference type="Proteomes" id="UP000236454">
    <property type="component" value="Unassembled WGS sequence"/>
</dbReference>
<dbReference type="InterPro" id="IPR036680">
    <property type="entry name" value="SPOR-like_sf"/>
</dbReference>
<dbReference type="EMBL" id="FPAS01000007">
    <property type="protein sequence ID" value="SFT90993.1"/>
    <property type="molecule type" value="Genomic_DNA"/>
</dbReference>
<feature type="region of interest" description="Disordered" evidence="1">
    <location>
        <begin position="155"/>
        <end position="208"/>
    </location>
</feature>
<feature type="domain" description="SPOR" evidence="3">
    <location>
        <begin position="339"/>
        <end position="414"/>
    </location>
</feature>
<keyword evidence="2" id="KW-1133">Transmembrane helix</keyword>
<feature type="compositionally biased region" description="Acidic residues" evidence="1">
    <location>
        <begin position="155"/>
        <end position="164"/>
    </location>
</feature>
<gene>
    <name evidence="4" type="ORF">SAMN05216474_3112</name>
</gene>
<evidence type="ECO:0000256" key="2">
    <source>
        <dbReference type="SAM" id="Phobius"/>
    </source>
</evidence>
<feature type="compositionally biased region" description="Acidic residues" evidence="1">
    <location>
        <begin position="183"/>
        <end position="193"/>
    </location>
</feature>
<dbReference type="InterPro" id="IPR041268">
    <property type="entry name" value="HU-CCDC81_bac_2"/>
</dbReference>
<dbReference type="STRING" id="477690.SAMN05216474_3112"/>
<name>A0A1I7BV13_9FLAO</name>
<feature type="transmembrane region" description="Helical" evidence="2">
    <location>
        <begin position="232"/>
        <end position="252"/>
    </location>
</feature>
<dbReference type="AlphaFoldDB" id="A0A1I7BV13"/>
<dbReference type="Pfam" id="PF18175">
    <property type="entry name" value="HU-CCDC81_bac_2"/>
    <property type="match status" value="1"/>
</dbReference>
<dbReference type="RefSeq" id="WP_090253255.1">
    <property type="nucleotide sequence ID" value="NZ_FPAS01000007.1"/>
</dbReference>
<dbReference type="InterPro" id="IPR007730">
    <property type="entry name" value="SPOR-like_dom"/>
</dbReference>
<dbReference type="Gene3D" id="3.30.70.1070">
    <property type="entry name" value="Sporulation related repeat"/>
    <property type="match status" value="1"/>
</dbReference>
<dbReference type="Pfam" id="PF05036">
    <property type="entry name" value="SPOR"/>
    <property type="match status" value="1"/>
</dbReference>
<sequence length="414" mass="46293">MNKYLQLLLQLESTVIIPEFGAIIIANEKTGDLLFNEYLKFNDGKLVNFIVENSNMDEQEALNFISKYVREINAQLDKGESYDMFEFGSFTKNKDGKIVFVPWEKIKDVGVAAVQTIVEEEEAQAEEELSPADEVELSNNEVEDTLSISEEIETPVEDIEEKPDEETPKKVNTYIPPTPVEEVISEEKEEETEKESKAKDPTPQPKTEGIKVATVKKVVTVPPKKEKKKNRVGLIIILVLIIGAGTFAALQLEKIQSYFADNKEETPKTEVKVTPEVEEQAATEQEEVVADTTLRNETLVDTDTVTTLEQTETAIEETEVDEDNDVAEETVEEITTTPVQTSGKYKMICGNFSELENAEKQVEELRAKGYNAEIIGIFGGLHRVSMNSYSSFQEAVDALPAAKQEVSGAYVSRQ</sequence>
<organism evidence="4 5">
    <name type="scientific">Lishizhenia tianjinensis</name>
    <dbReference type="NCBI Taxonomy" id="477690"/>
    <lineage>
        <taxon>Bacteria</taxon>
        <taxon>Pseudomonadati</taxon>
        <taxon>Bacteroidota</taxon>
        <taxon>Flavobacteriia</taxon>
        <taxon>Flavobacteriales</taxon>
        <taxon>Crocinitomicaceae</taxon>
        <taxon>Lishizhenia</taxon>
    </lineage>
</organism>
<dbReference type="PROSITE" id="PS51724">
    <property type="entry name" value="SPOR"/>
    <property type="match status" value="1"/>
</dbReference>
<dbReference type="SUPFAM" id="SSF110997">
    <property type="entry name" value="Sporulation related repeat"/>
    <property type="match status" value="1"/>
</dbReference>
<dbReference type="OrthoDB" id="1120137at2"/>
<proteinExistence type="predicted"/>
<dbReference type="GO" id="GO:0042834">
    <property type="term" value="F:peptidoglycan binding"/>
    <property type="evidence" value="ECO:0007669"/>
    <property type="project" value="InterPro"/>
</dbReference>
<evidence type="ECO:0000313" key="5">
    <source>
        <dbReference type="Proteomes" id="UP000236454"/>
    </source>
</evidence>
<protein>
    <submittedName>
        <fullName evidence="4">Sporulation related domain-containing protein</fullName>
    </submittedName>
</protein>
<reference evidence="4 5" key="1">
    <citation type="submission" date="2016-10" db="EMBL/GenBank/DDBJ databases">
        <authorList>
            <person name="de Groot N.N."/>
        </authorList>
    </citation>
    <scope>NUCLEOTIDE SEQUENCE [LARGE SCALE GENOMIC DNA]</scope>
    <source>
        <strain evidence="4 5">CGMCC 1.7005</strain>
    </source>
</reference>
<keyword evidence="2" id="KW-0472">Membrane</keyword>
<evidence type="ECO:0000259" key="3">
    <source>
        <dbReference type="PROSITE" id="PS51724"/>
    </source>
</evidence>
<keyword evidence="2" id="KW-0812">Transmembrane</keyword>
<accession>A0A1I7BV13</accession>
<evidence type="ECO:0000313" key="4">
    <source>
        <dbReference type="EMBL" id="SFT90993.1"/>
    </source>
</evidence>